<accession>A0A1I1UQF9</accession>
<keyword evidence="3" id="KW-1185">Reference proteome</keyword>
<dbReference type="AlphaFoldDB" id="A0A1I1UQF9"/>
<sequence length="68" mass="7294">MLFRDKNPVIWHTSSYSGNNGTCVEVGFATSTVLVRDTKDREGGTLALTPTAWQSFLSTLKGSTPTSG</sequence>
<dbReference type="EMBL" id="FOMZ01000002">
    <property type="protein sequence ID" value="SFD72959.1"/>
    <property type="molecule type" value="Genomic_DNA"/>
</dbReference>
<organism evidence="2 3">
    <name type="scientific">Actinopolyspora alba</name>
    <dbReference type="NCBI Taxonomy" id="673379"/>
    <lineage>
        <taxon>Bacteria</taxon>
        <taxon>Bacillati</taxon>
        <taxon>Actinomycetota</taxon>
        <taxon>Actinomycetes</taxon>
        <taxon>Actinopolysporales</taxon>
        <taxon>Actinopolysporaceae</taxon>
        <taxon>Actinopolyspora</taxon>
        <taxon>Actinopolyspora alba group</taxon>
    </lineage>
</organism>
<reference evidence="3" key="1">
    <citation type="submission" date="2016-10" db="EMBL/GenBank/DDBJ databases">
        <authorList>
            <person name="Varghese N."/>
            <person name="Submissions S."/>
        </authorList>
    </citation>
    <scope>NUCLEOTIDE SEQUENCE [LARGE SCALE GENOMIC DNA]</scope>
    <source>
        <strain evidence="3">DSM 45004</strain>
    </source>
</reference>
<gene>
    <name evidence="2" type="ORF">SAMN04487819_102357</name>
</gene>
<dbReference type="RefSeq" id="WP_092924149.1">
    <property type="nucleotide sequence ID" value="NZ_FOMZ01000002.1"/>
</dbReference>
<evidence type="ECO:0000313" key="3">
    <source>
        <dbReference type="Proteomes" id="UP000198716"/>
    </source>
</evidence>
<dbReference type="Proteomes" id="UP000198716">
    <property type="component" value="Unassembled WGS sequence"/>
</dbReference>
<protein>
    <recommendedName>
        <fullName evidence="1">DUF397 domain-containing protein</fullName>
    </recommendedName>
</protein>
<dbReference type="Pfam" id="PF04149">
    <property type="entry name" value="DUF397"/>
    <property type="match status" value="1"/>
</dbReference>
<evidence type="ECO:0000313" key="2">
    <source>
        <dbReference type="EMBL" id="SFD72959.1"/>
    </source>
</evidence>
<name>A0A1I1UQF9_9ACTN</name>
<evidence type="ECO:0000259" key="1">
    <source>
        <dbReference type="Pfam" id="PF04149"/>
    </source>
</evidence>
<proteinExistence type="predicted"/>
<dbReference type="InterPro" id="IPR007278">
    <property type="entry name" value="DUF397"/>
</dbReference>
<feature type="domain" description="DUF397" evidence="1">
    <location>
        <begin position="11"/>
        <end position="61"/>
    </location>
</feature>